<organism evidence="3 4">
    <name type="scientific">Agrobacterium tumefaciens</name>
    <dbReference type="NCBI Taxonomy" id="358"/>
    <lineage>
        <taxon>Bacteria</taxon>
        <taxon>Pseudomonadati</taxon>
        <taxon>Pseudomonadota</taxon>
        <taxon>Alphaproteobacteria</taxon>
        <taxon>Hyphomicrobiales</taxon>
        <taxon>Rhizobiaceae</taxon>
        <taxon>Rhizobium/Agrobacterium group</taxon>
        <taxon>Agrobacterium</taxon>
        <taxon>Agrobacterium tumefaciens complex</taxon>
    </lineage>
</organism>
<dbReference type="Proteomes" id="UP000077098">
    <property type="component" value="Unassembled WGS sequence"/>
</dbReference>
<dbReference type="CDD" id="cd02440">
    <property type="entry name" value="AdoMet_MTases"/>
    <property type="match status" value="1"/>
</dbReference>
<dbReference type="RefSeq" id="WP_063947989.1">
    <property type="nucleotide sequence ID" value="NZ_LXPS01000007.1"/>
</dbReference>
<evidence type="ECO:0000259" key="2">
    <source>
        <dbReference type="Pfam" id="PF08241"/>
    </source>
</evidence>
<reference evidence="3 4" key="1">
    <citation type="submission" date="2016-05" db="EMBL/GenBank/DDBJ databases">
        <authorList>
            <person name="Lavstsen T."/>
            <person name="Jespersen J.S."/>
        </authorList>
    </citation>
    <scope>NUCLEOTIDE SEQUENCE [LARGE SCALE GENOMIC DNA]</scope>
    <source>
        <strain evidence="3 4">KCJ1736</strain>
    </source>
</reference>
<dbReference type="Pfam" id="PF08241">
    <property type="entry name" value="Methyltransf_11"/>
    <property type="match status" value="1"/>
</dbReference>
<sequence length="289" mass="31612">MHDKSNTESRSVTPPWQASGPAIDYMSDDFARVYEMTGNRVTAPIAMEALRQIGPVQLGLRALDIGAGAGALSVPAAHQGLFVHAVDVAPGMVKLLSERLRPFPFSIAEVMNGENLQIADESFDLAFSIMGISLFNDWRKGLLEMSRVLRPGGKAGIATWKTPPGGGPFLVMARALREVFPEKMPPAPSEGFRVLADGQQFADALRSSGFDDVRISEFQTLWQGEGGDSYLQTMRELHRYMAPYAALDERGRDKVDEAVLRIIEEYSVNGVVRIPAVALVAVATKQERH</sequence>
<dbReference type="EMBL" id="LXPS01000007">
    <property type="protein sequence ID" value="OAE48212.1"/>
    <property type="molecule type" value="Genomic_DNA"/>
</dbReference>
<dbReference type="GO" id="GO:0008757">
    <property type="term" value="F:S-adenosylmethionine-dependent methyltransferase activity"/>
    <property type="evidence" value="ECO:0007669"/>
    <property type="project" value="InterPro"/>
</dbReference>
<protein>
    <recommendedName>
        <fullName evidence="2">Methyltransferase type 11 domain-containing protein</fullName>
    </recommendedName>
</protein>
<dbReference type="InterPro" id="IPR029063">
    <property type="entry name" value="SAM-dependent_MTases_sf"/>
</dbReference>
<evidence type="ECO:0000313" key="3">
    <source>
        <dbReference type="EMBL" id="OAE48212.1"/>
    </source>
</evidence>
<name>A0A176XFW3_AGRTU</name>
<dbReference type="InterPro" id="IPR013216">
    <property type="entry name" value="Methyltransf_11"/>
</dbReference>
<dbReference type="SUPFAM" id="SSF53335">
    <property type="entry name" value="S-adenosyl-L-methionine-dependent methyltransferases"/>
    <property type="match status" value="1"/>
</dbReference>
<evidence type="ECO:0000256" key="1">
    <source>
        <dbReference type="SAM" id="MobiDB-lite"/>
    </source>
</evidence>
<proteinExistence type="predicted"/>
<dbReference type="AlphaFoldDB" id="A0A176XFW3"/>
<feature type="domain" description="Methyltransferase type 11" evidence="2">
    <location>
        <begin position="63"/>
        <end position="154"/>
    </location>
</feature>
<dbReference type="PANTHER" id="PTHR43591:SF57">
    <property type="entry name" value="METHYLTRANSFERASE DOMAIN-CONTAINING PROTEIN-RELATED"/>
    <property type="match status" value="1"/>
</dbReference>
<dbReference type="PANTHER" id="PTHR43591">
    <property type="entry name" value="METHYLTRANSFERASE"/>
    <property type="match status" value="1"/>
</dbReference>
<comment type="caution">
    <text evidence="3">The sequence shown here is derived from an EMBL/GenBank/DDBJ whole genome shotgun (WGS) entry which is preliminary data.</text>
</comment>
<evidence type="ECO:0000313" key="4">
    <source>
        <dbReference type="Proteomes" id="UP000077098"/>
    </source>
</evidence>
<gene>
    <name evidence="3" type="ORF">A7J57_22690</name>
</gene>
<feature type="region of interest" description="Disordered" evidence="1">
    <location>
        <begin position="1"/>
        <end position="20"/>
    </location>
</feature>
<accession>A0A176XFW3</accession>
<dbReference type="Gene3D" id="3.40.50.150">
    <property type="entry name" value="Vaccinia Virus protein VP39"/>
    <property type="match status" value="1"/>
</dbReference>